<reference evidence="2 3" key="1">
    <citation type="submission" date="2016-11" db="EMBL/GenBank/DDBJ databases">
        <title>Draft Genome Sequences of Nine Cyanobacterial Strains from Diverse Habitats.</title>
        <authorList>
            <person name="Zhu T."/>
            <person name="Hou S."/>
            <person name="Lu X."/>
            <person name="Hess W.R."/>
        </authorList>
    </citation>
    <scope>NUCLEOTIDE SEQUENCE [LARGE SCALE GENOMIC DNA]</scope>
    <source>
        <strain evidence="2 3">IAM M-71</strain>
    </source>
</reference>
<dbReference type="STRING" id="454136.NIES2119_04095"/>
<dbReference type="EMBL" id="MRCE01000003">
    <property type="protein sequence ID" value="OKH40113.1"/>
    <property type="molecule type" value="Genomic_DNA"/>
</dbReference>
<organism evidence="2 3">
    <name type="scientific">[Phormidium ambiguum] IAM M-71</name>
    <dbReference type="NCBI Taxonomy" id="454136"/>
    <lineage>
        <taxon>Bacteria</taxon>
        <taxon>Bacillati</taxon>
        <taxon>Cyanobacteriota</taxon>
        <taxon>Cyanophyceae</taxon>
        <taxon>Oscillatoriophycideae</taxon>
        <taxon>Aerosakkonematales</taxon>
        <taxon>Aerosakkonemataceae</taxon>
        <taxon>Floridanema</taxon>
    </lineage>
</organism>
<protein>
    <recommendedName>
        <fullName evidence="4">Transmembrane protein</fullName>
    </recommendedName>
</protein>
<dbReference type="Proteomes" id="UP000185860">
    <property type="component" value="Unassembled WGS sequence"/>
</dbReference>
<evidence type="ECO:0000313" key="3">
    <source>
        <dbReference type="Proteomes" id="UP000185860"/>
    </source>
</evidence>
<evidence type="ECO:0000256" key="1">
    <source>
        <dbReference type="SAM" id="Phobius"/>
    </source>
</evidence>
<sequence>MEPRRREEREERIEEVFTIDLGLLDKEISPPRFGLITPVIFFVFFFVSFASSWFHKKYRSPVTKYTFTVTIEKRYLTRGRGKRVRKDSIARSQNIDRQ</sequence>
<accession>A0A1U7IRU6</accession>
<keyword evidence="1" id="KW-0812">Transmembrane</keyword>
<evidence type="ECO:0008006" key="4">
    <source>
        <dbReference type="Google" id="ProtNLM"/>
    </source>
</evidence>
<gene>
    <name evidence="2" type="ORF">NIES2119_04095</name>
</gene>
<comment type="caution">
    <text evidence="2">The sequence shown here is derived from an EMBL/GenBank/DDBJ whole genome shotgun (WGS) entry which is preliminary data.</text>
</comment>
<keyword evidence="1" id="KW-1133">Transmembrane helix</keyword>
<proteinExistence type="predicted"/>
<keyword evidence="1" id="KW-0472">Membrane</keyword>
<feature type="transmembrane region" description="Helical" evidence="1">
    <location>
        <begin position="33"/>
        <end position="54"/>
    </location>
</feature>
<dbReference type="RefSeq" id="WP_073592176.1">
    <property type="nucleotide sequence ID" value="NZ_MRCE01000003.1"/>
</dbReference>
<dbReference type="AlphaFoldDB" id="A0A1U7IRU6"/>
<name>A0A1U7IRU6_9CYAN</name>
<evidence type="ECO:0000313" key="2">
    <source>
        <dbReference type="EMBL" id="OKH40113.1"/>
    </source>
</evidence>